<feature type="region of interest" description="Disordered" evidence="1">
    <location>
        <begin position="393"/>
        <end position="481"/>
    </location>
</feature>
<feature type="compositionally biased region" description="Polar residues" evidence="1">
    <location>
        <begin position="238"/>
        <end position="251"/>
    </location>
</feature>
<feature type="compositionally biased region" description="Acidic residues" evidence="1">
    <location>
        <begin position="579"/>
        <end position="598"/>
    </location>
</feature>
<feature type="compositionally biased region" description="Low complexity" evidence="1">
    <location>
        <begin position="1130"/>
        <end position="1139"/>
    </location>
</feature>
<feature type="region of interest" description="Disordered" evidence="1">
    <location>
        <begin position="1024"/>
        <end position="1194"/>
    </location>
</feature>
<feature type="compositionally biased region" description="Low complexity" evidence="1">
    <location>
        <begin position="1097"/>
        <end position="1121"/>
    </location>
</feature>
<dbReference type="AlphaFoldDB" id="A0A9P5X9D8"/>
<feature type="region of interest" description="Disordered" evidence="1">
    <location>
        <begin position="575"/>
        <end position="937"/>
    </location>
</feature>
<feature type="region of interest" description="Disordered" evidence="1">
    <location>
        <begin position="367"/>
        <end position="386"/>
    </location>
</feature>
<feature type="region of interest" description="Disordered" evidence="1">
    <location>
        <begin position="495"/>
        <end position="553"/>
    </location>
</feature>
<dbReference type="GO" id="GO:0007039">
    <property type="term" value="P:protein catabolic process in the vacuole"/>
    <property type="evidence" value="ECO:0007669"/>
    <property type="project" value="TreeGrafter"/>
</dbReference>
<feature type="domain" description="Nitrogen regulatory protein areA GATA-like" evidence="2">
    <location>
        <begin position="46"/>
        <end position="73"/>
    </location>
</feature>
<dbReference type="Pfam" id="PF08550">
    <property type="entry name" value="GATA_AreA"/>
    <property type="match status" value="1"/>
</dbReference>
<comment type="caution">
    <text evidence="3">The sequence shown here is derived from an EMBL/GenBank/DDBJ whole genome shotgun (WGS) entry which is preliminary data.</text>
</comment>
<dbReference type="GO" id="GO:0042149">
    <property type="term" value="P:cellular response to glucose starvation"/>
    <property type="evidence" value="ECO:0007669"/>
    <property type="project" value="TreeGrafter"/>
</dbReference>
<reference evidence="3" key="1">
    <citation type="submission" date="2020-11" db="EMBL/GenBank/DDBJ databases">
        <authorList>
            <consortium name="DOE Joint Genome Institute"/>
            <person name="Ahrendt S."/>
            <person name="Riley R."/>
            <person name="Andreopoulos W."/>
            <person name="Labutti K."/>
            <person name="Pangilinan J."/>
            <person name="Ruiz-Duenas F.J."/>
            <person name="Barrasa J.M."/>
            <person name="Sanchez-Garcia M."/>
            <person name="Camarero S."/>
            <person name="Miyauchi S."/>
            <person name="Serrano A."/>
            <person name="Linde D."/>
            <person name="Babiker R."/>
            <person name="Drula E."/>
            <person name="Ayuso-Fernandez I."/>
            <person name="Pacheco R."/>
            <person name="Padilla G."/>
            <person name="Ferreira P."/>
            <person name="Barriuso J."/>
            <person name="Kellner H."/>
            <person name="Castanera R."/>
            <person name="Alfaro M."/>
            <person name="Ramirez L."/>
            <person name="Pisabarro A.G."/>
            <person name="Kuo A."/>
            <person name="Tritt A."/>
            <person name="Lipzen A."/>
            <person name="He G."/>
            <person name="Yan M."/>
            <person name="Ng V."/>
            <person name="Cullen D."/>
            <person name="Martin F."/>
            <person name="Rosso M.-N."/>
            <person name="Henrissat B."/>
            <person name="Hibbett D."/>
            <person name="Martinez A.T."/>
            <person name="Grigoriev I.V."/>
        </authorList>
    </citation>
    <scope>NUCLEOTIDE SEQUENCE</scope>
    <source>
        <strain evidence="3">MF-IS2</strain>
    </source>
</reference>
<accession>A0A9P5X9D8</accession>
<feature type="region of interest" description="Disordered" evidence="1">
    <location>
        <begin position="105"/>
        <end position="281"/>
    </location>
</feature>
<evidence type="ECO:0000313" key="4">
    <source>
        <dbReference type="Proteomes" id="UP000807342"/>
    </source>
</evidence>
<dbReference type="PANTHER" id="PTHR28051">
    <property type="entry name" value="PROTEIN MTL1-RELATED"/>
    <property type="match status" value="1"/>
</dbReference>
<gene>
    <name evidence="3" type="ORF">P691DRAFT_824153</name>
</gene>
<sequence length="1273" mass="134771">MANYLPVLLVSVNANAIPDDNVLTTMPQGQVDYLSHDWQEEDVWRSWRNMTRQKNEITNGIRLENASWRTWWKQRNKLKTVSPETLNWLKDSDVTWLYGPLHTAVEWTPPPKPHPVPDSVDSGNPASTHDRLDLHSASSAAASRHSQPPRTKPILKHRSISELLTSDLPVSPIFSPQESEEDEGGAHSLFPDPSDQDVSKAHKRPALVHTRSDTHITRWGSRAFRKDSPPRVEPPTSLGKSSSHPSASTVRASGAMRSSLSRDSASSASASGSSERTTKKKHISFNTFVERCIAIDGHPRKGSRKGGSGFGDYVDYEYNCDEDEAEDDESYNGKWDIEDGYEEDREDNFFDEDDPLWLAAHGGARPRRRHLNGSAIHSDSDSDDGVIEIRPSAYRHSNVSTPHAKKKAPPRSKSASSTSSTATTTTTSSASSSGGGIRQRRKSTSTITNSSHLLSAPPPASAYRPRPMQSSSSDPPYRDRVTIAPIAPTLLKTTGAWEEGFGDEGGASDDGLWDYGVPRHGVNGRPNGSGGRNKKGVGGRPDEEQSSEGTPVELVYVPPFGSIYGYGAATYWRNRGAADEDEEEIDEEDETEEIEEVEDAHVQLTAPRQDESPDESSPVREIVEQESASSLIPAPLIPKESTSPVSRSPVPVIVEPSADTVQLAPDVSSEQIESNTHSSDSTSTPTPVLVPQGERQVPEGGRRGRSASISPIGVNSTRPPVTANANPLAPGSRSQSCQDLQSFYNTSVATTSVQGGERRGRSSIRAPSNSGNGTSSGSWRGLSSGRSSQSHSGGRSGGSGSVSPNNNSNAPNTDSSPIGGSLSPDGTDPRLGGVGSAYAGGRMGGRERERVERVGSSSSLSSKATSAAGGGSGSDERRGRDRGRRVIGSGSGSSSSPIASATSSHEETRERGRSGGSTRGRGSLSPQDVFDIDPALSSPTTTIAINGEMKDKDKESVVSAETSISVASDITGQTSQGAQGIDMEASMCSVSSEGSTATIVPTSSMVAPPLAPSTPVVVDALSPSDRERQFERQAMEEAETWRKTMPTPSNSPTISMTAPRVGPSEKGAMTPTPPTIPPTSPPLSSQTPAYTPGHVRTASSSSTYSQSTPSSKLKTGSATPAVPSPPRPSLPSTSSSHAPGEVGPSVIFTGPGVSGRNASTSLERASSGSRERQSPCSTSSSTTHPGSGLRREITADMERERELAEARRGRNSVVGNTTVNVVVNGSTNVSVGPTEPRSPILGGFREETIIDKAVGMVSSAGAYLRLWPNYGGA</sequence>
<dbReference type="OrthoDB" id="5563539at2759"/>
<evidence type="ECO:0000313" key="3">
    <source>
        <dbReference type="EMBL" id="KAF9446899.1"/>
    </source>
</evidence>
<feature type="compositionally biased region" description="Low complexity" evidence="1">
    <location>
        <begin position="768"/>
        <end position="793"/>
    </location>
</feature>
<feature type="compositionally biased region" description="Low complexity" evidence="1">
    <location>
        <begin position="414"/>
        <end position="432"/>
    </location>
</feature>
<feature type="compositionally biased region" description="Polar residues" evidence="1">
    <location>
        <begin position="1046"/>
        <end position="1056"/>
    </location>
</feature>
<evidence type="ECO:0000256" key="1">
    <source>
        <dbReference type="SAM" id="MobiDB-lite"/>
    </source>
</evidence>
<feature type="compositionally biased region" description="Polar residues" evidence="1">
    <location>
        <begin position="732"/>
        <end position="754"/>
    </location>
</feature>
<feature type="compositionally biased region" description="Low complexity" evidence="1">
    <location>
        <begin position="643"/>
        <end position="657"/>
    </location>
</feature>
<protein>
    <recommendedName>
        <fullName evidence="2">Nitrogen regulatory protein areA GATA-like domain-containing protein</fullName>
    </recommendedName>
</protein>
<feature type="compositionally biased region" description="Low complexity" evidence="1">
    <location>
        <begin position="674"/>
        <end position="686"/>
    </location>
</feature>
<feature type="compositionally biased region" description="Polar residues" evidence="1">
    <location>
        <begin position="707"/>
        <end position="725"/>
    </location>
</feature>
<dbReference type="InterPro" id="IPR013860">
    <property type="entry name" value="AreA_GATA"/>
</dbReference>
<feature type="compositionally biased region" description="Basic and acidic residues" evidence="1">
    <location>
        <begin position="1024"/>
        <end position="1042"/>
    </location>
</feature>
<feature type="compositionally biased region" description="Low complexity" evidence="1">
    <location>
        <begin position="854"/>
        <end position="867"/>
    </location>
</feature>
<feature type="compositionally biased region" description="Low complexity" evidence="1">
    <location>
        <begin position="886"/>
        <end position="903"/>
    </location>
</feature>
<feature type="compositionally biased region" description="Pro residues" evidence="1">
    <location>
        <begin position="1071"/>
        <end position="1081"/>
    </location>
</feature>
<evidence type="ECO:0000259" key="2">
    <source>
        <dbReference type="Pfam" id="PF08550"/>
    </source>
</evidence>
<feature type="compositionally biased region" description="Basic and acidic residues" evidence="1">
    <location>
        <begin position="904"/>
        <end position="913"/>
    </location>
</feature>
<feature type="compositionally biased region" description="Low complexity" evidence="1">
    <location>
        <begin position="257"/>
        <end position="275"/>
    </location>
</feature>
<feature type="compositionally biased region" description="Low complexity" evidence="1">
    <location>
        <begin position="801"/>
        <end position="817"/>
    </location>
</feature>
<keyword evidence="4" id="KW-1185">Reference proteome</keyword>
<name>A0A9P5X9D8_9AGAR</name>
<dbReference type="Proteomes" id="UP000807342">
    <property type="component" value="Unassembled WGS sequence"/>
</dbReference>
<dbReference type="PANTHER" id="PTHR28051:SF1">
    <property type="entry name" value="PROTEIN MTL1-RELATED"/>
    <property type="match status" value="1"/>
</dbReference>
<dbReference type="GO" id="GO:0005773">
    <property type="term" value="C:vacuole"/>
    <property type="evidence" value="ECO:0007669"/>
    <property type="project" value="GOC"/>
</dbReference>
<feature type="compositionally biased region" description="Basic and acidic residues" evidence="1">
    <location>
        <begin position="844"/>
        <end position="853"/>
    </location>
</feature>
<proteinExistence type="predicted"/>
<dbReference type="EMBL" id="MU151224">
    <property type="protein sequence ID" value="KAF9446899.1"/>
    <property type="molecule type" value="Genomic_DNA"/>
</dbReference>
<feature type="compositionally biased region" description="Polar residues" evidence="1">
    <location>
        <begin position="444"/>
        <end position="453"/>
    </location>
</feature>
<organism evidence="3 4">
    <name type="scientific">Macrolepiota fuliginosa MF-IS2</name>
    <dbReference type="NCBI Taxonomy" id="1400762"/>
    <lineage>
        <taxon>Eukaryota</taxon>
        <taxon>Fungi</taxon>
        <taxon>Dikarya</taxon>
        <taxon>Basidiomycota</taxon>
        <taxon>Agaricomycotina</taxon>
        <taxon>Agaricomycetes</taxon>
        <taxon>Agaricomycetidae</taxon>
        <taxon>Agaricales</taxon>
        <taxon>Agaricineae</taxon>
        <taxon>Agaricaceae</taxon>
        <taxon>Macrolepiota</taxon>
    </lineage>
</organism>
<feature type="compositionally biased region" description="Polar residues" evidence="1">
    <location>
        <begin position="1156"/>
        <end position="1168"/>
    </location>
</feature>
<dbReference type="InterPro" id="IPR052292">
    <property type="entry name" value="Glucose_repression_reg"/>
</dbReference>